<dbReference type="PANTHER" id="PTHR34148:SF1">
    <property type="entry name" value="ADENOSYLCOBINAMIDE-GDP RIBAZOLETRANSFERASE"/>
    <property type="match status" value="1"/>
</dbReference>
<evidence type="ECO:0000256" key="8">
    <source>
        <dbReference type="ARBA" id="ARBA00022573"/>
    </source>
</evidence>
<comment type="pathway">
    <text evidence="3 19">Cofactor biosynthesis; adenosylcobalamin biosynthesis; adenosylcobalamin from cob(II)yrinate a,c-diamide: step 7/7.</text>
</comment>
<keyword evidence="12 19" id="KW-1133">Transmembrane helix</keyword>
<keyword evidence="7 19" id="KW-1003">Cell membrane</keyword>
<evidence type="ECO:0000256" key="7">
    <source>
        <dbReference type="ARBA" id="ARBA00022475"/>
    </source>
</evidence>
<accession>A0A318R4A4</accession>
<feature type="transmembrane region" description="Helical" evidence="19">
    <location>
        <begin position="107"/>
        <end position="129"/>
    </location>
</feature>
<dbReference type="EMBL" id="QJUE01000002">
    <property type="protein sequence ID" value="PYE02501.1"/>
    <property type="molecule type" value="Genomic_DNA"/>
</dbReference>
<comment type="caution">
    <text evidence="20">The sequence shown here is derived from an EMBL/GenBank/DDBJ whole genome shotgun (WGS) entry which is preliminary data.</text>
</comment>
<feature type="transmembrane region" description="Helical" evidence="19">
    <location>
        <begin position="35"/>
        <end position="54"/>
    </location>
</feature>
<dbReference type="HAMAP" id="MF_00719">
    <property type="entry name" value="CobS"/>
    <property type="match status" value="1"/>
</dbReference>
<evidence type="ECO:0000256" key="1">
    <source>
        <dbReference type="ARBA" id="ARBA00001946"/>
    </source>
</evidence>
<feature type="transmembrane region" description="Helical" evidence="19">
    <location>
        <begin position="204"/>
        <end position="224"/>
    </location>
</feature>
<feature type="transmembrane region" description="Helical" evidence="19">
    <location>
        <begin position="60"/>
        <end position="81"/>
    </location>
</feature>
<evidence type="ECO:0000256" key="4">
    <source>
        <dbReference type="ARBA" id="ARBA00010561"/>
    </source>
</evidence>
<evidence type="ECO:0000313" key="20">
    <source>
        <dbReference type="EMBL" id="PYE02501.1"/>
    </source>
</evidence>
<feature type="transmembrane region" description="Helical" evidence="19">
    <location>
        <begin position="178"/>
        <end position="198"/>
    </location>
</feature>
<comment type="catalytic activity">
    <reaction evidence="17 19">
        <text>alpha-ribazole + adenosylcob(III)inamide-GDP = adenosylcob(III)alamin + GMP + H(+)</text>
        <dbReference type="Rhea" id="RHEA:16049"/>
        <dbReference type="ChEBI" id="CHEBI:10329"/>
        <dbReference type="ChEBI" id="CHEBI:15378"/>
        <dbReference type="ChEBI" id="CHEBI:18408"/>
        <dbReference type="ChEBI" id="CHEBI:58115"/>
        <dbReference type="ChEBI" id="CHEBI:60487"/>
        <dbReference type="EC" id="2.7.8.26"/>
    </reaction>
</comment>
<evidence type="ECO:0000256" key="2">
    <source>
        <dbReference type="ARBA" id="ARBA00004651"/>
    </source>
</evidence>
<dbReference type="GO" id="GO:0009236">
    <property type="term" value="P:cobalamin biosynthetic process"/>
    <property type="evidence" value="ECO:0007669"/>
    <property type="project" value="UniProtKB-UniRule"/>
</dbReference>
<comment type="similarity">
    <text evidence="4 19">Belongs to the CobS family.</text>
</comment>
<evidence type="ECO:0000256" key="14">
    <source>
        <dbReference type="ARBA" id="ARBA00025228"/>
    </source>
</evidence>
<evidence type="ECO:0000256" key="11">
    <source>
        <dbReference type="ARBA" id="ARBA00022842"/>
    </source>
</evidence>
<name>A0A318R4A4_PROMR</name>
<feature type="transmembrane region" description="Helical" evidence="19">
    <location>
        <begin position="236"/>
        <end position="256"/>
    </location>
</feature>
<gene>
    <name evidence="19" type="primary">cobS</name>
    <name evidence="20" type="ORF">DNJ73_01665</name>
</gene>
<evidence type="ECO:0000256" key="13">
    <source>
        <dbReference type="ARBA" id="ARBA00023136"/>
    </source>
</evidence>
<evidence type="ECO:0000313" key="21">
    <source>
        <dbReference type="Proteomes" id="UP000247807"/>
    </source>
</evidence>
<dbReference type="InterPro" id="IPR003805">
    <property type="entry name" value="CobS"/>
</dbReference>
<evidence type="ECO:0000256" key="3">
    <source>
        <dbReference type="ARBA" id="ARBA00004663"/>
    </source>
</evidence>
<dbReference type="Pfam" id="PF02654">
    <property type="entry name" value="CobS"/>
    <property type="match status" value="1"/>
</dbReference>
<comment type="catalytic activity">
    <reaction evidence="18 19">
        <text>alpha-ribazole 5'-phosphate + adenosylcob(III)inamide-GDP = adenosylcob(III)alamin 5'-phosphate + GMP + H(+)</text>
        <dbReference type="Rhea" id="RHEA:23560"/>
        <dbReference type="ChEBI" id="CHEBI:15378"/>
        <dbReference type="ChEBI" id="CHEBI:57918"/>
        <dbReference type="ChEBI" id="CHEBI:58115"/>
        <dbReference type="ChEBI" id="CHEBI:60487"/>
        <dbReference type="ChEBI" id="CHEBI:60493"/>
        <dbReference type="EC" id="2.7.8.26"/>
    </reaction>
</comment>
<organism evidence="20 21">
    <name type="scientific">Prochlorococcus marinus XMU1408</name>
    <dbReference type="NCBI Taxonomy" id="2213228"/>
    <lineage>
        <taxon>Bacteria</taxon>
        <taxon>Bacillati</taxon>
        <taxon>Cyanobacteriota</taxon>
        <taxon>Cyanophyceae</taxon>
        <taxon>Synechococcales</taxon>
        <taxon>Prochlorococcaceae</taxon>
        <taxon>Prochlorococcus</taxon>
    </lineage>
</organism>
<evidence type="ECO:0000256" key="19">
    <source>
        <dbReference type="HAMAP-Rule" id="MF_00719"/>
    </source>
</evidence>
<comment type="subcellular location">
    <subcellularLocation>
        <location evidence="2 19">Cell membrane</location>
        <topology evidence="2 19">Multi-pass membrane protein</topology>
    </subcellularLocation>
</comment>
<keyword evidence="13 19" id="KW-0472">Membrane</keyword>
<evidence type="ECO:0000256" key="16">
    <source>
        <dbReference type="ARBA" id="ARBA00032853"/>
    </source>
</evidence>
<evidence type="ECO:0000256" key="12">
    <source>
        <dbReference type="ARBA" id="ARBA00022989"/>
    </source>
</evidence>
<evidence type="ECO:0000256" key="15">
    <source>
        <dbReference type="ARBA" id="ARBA00032605"/>
    </source>
</evidence>
<evidence type="ECO:0000256" key="10">
    <source>
        <dbReference type="ARBA" id="ARBA00022692"/>
    </source>
</evidence>
<dbReference type="AlphaFoldDB" id="A0A318R4A4"/>
<dbReference type="PANTHER" id="PTHR34148">
    <property type="entry name" value="ADENOSYLCOBINAMIDE-GDP RIBAZOLETRANSFERASE"/>
    <property type="match status" value="1"/>
</dbReference>
<evidence type="ECO:0000256" key="9">
    <source>
        <dbReference type="ARBA" id="ARBA00022679"/>
    </source>
</evidence>
<dbReference type="OrthoDB" id="9794626at2"/>
<dbReference type="GO" id="GO:0051073">
    <property type="term" value="F:adenosylcobinamide-GDP ribazoletransferase activity"/>
    <property type="evidence" value="ECO:0007669"/>
    <property type="project" value="UniProtKB-UniRule"/>
</dbReference>
<dbReference type="Proteomes" id="UP000247807">
    <property type="component" value="Unassembled WGS sequence"/>
</dbReference>
<dbReference type="GO" id="GO:0008818">
    <property type="term" value="F:cobalamin 5'-phosphate synthase activity"/>
    <property type="evidence" value="ECO:0007669"/>
    <property type="project" value="UniProtKB-UniRule"/>
</dbReference>
<dbReference type="EC" id="2.7.8.26" evidence="5 19"/>
<keyword evidence="11 19" id="KW-0460">Magnesium</keyword>
<evidence type="ECO:0000256" key="17">
    <source>
        <dbReference type="ARBA" id="ARBA00048623"/>
    </source>
</evidence>
<evidence type="ECO:0000256" key="5">
    <source>
        <dbReference type="ARBA" id="ARBA00013200"/>
    </source>
</evidence>
<keyword evidence="10 19" id="KW-0812">Transmembrane</keyword>
<keyword evidence="9 19" id="KW-0808">Transferase</keyword>
<protein>
    <recommendedName>
        <fullName evidence="6 19">Adenosylcobinamide-GDP ribazoletransferase</fullName>
        <ecNumber evidence="5 19">2.7.8.26</ecNumber>
    </recommendedName>
    <alternativeName>
        <fullName evidence="16 19">Cobalamin synthase</fullName>
    </alternativeName>
    <alternativeName>
        <fullName evidence="15 19">Cobalamin-5'-phosphate synthase</fullName>
    </alternativeName>
</protein>
<proteinExistence type="inferred from homology"/>
<keyword evidence="8 19" id="KW-0169">Cobalamin biosynthesis</keyword>
<evidence type="ECO:0000256" key="18">
    <source>
        <dbReference type="ARBA" id="ARBA00049504"/>
    </source>
</evidence>
<comment type="function">
    <text evidence="14 19">Joins adenosylcobinamide-GDP and alpha-ribazole to generate adenosylcobalamin (Ado-cobalamin). Also synthesizes adenosylcobalamin 5'-phosphate from adenosylcobinamide-GDP and alpha-ribazole 5'-phosphate.</text>
</comment>
<dbReference type="GO" id="GO:0005886">
    <property type="term" value="C:plasma membrane"/>
    <property type="evidence" value="ECO:0007669"/>
    <property type="project" value="UniProtKB-SubCell"/>
</dbReference>
<sequence>MFKNWLNDLAGAWVFYTILPQWPIIKPEFKRIARFAPLIGIFIGFLQSFFWLLLNYFNWPISSIALISIAISIVLTGGLHIDGLMDTADGIGAGPLKRIAAMKDSRVGAIGVQSLVVILILQISAIIKLGFYAPFAFPLAAFWGRISQIFAIGNYEYIFKKESKSFHQKYWKGISYEIRPSLIIICLGITFFLFLNQINLTNSLFLINCVLSGLITSILIPYFLNKYLKGLSGDSYGAVLVITETINLLILSIILFPN</sequence>
<dbReference type="UniPathway" id="UPA00148">
    <property type="reaction ID" value="UER00238"/>
</dbReference>
<reference evidence="20 21" key="1">
    <citation type="journal article" date="2018" name="Appl. Environ. Microbiol.">
        <title>Genome rearrangement shapes Prochlorococcus ecological adaptation.</title>
        <authorList>
            <person name="Yan W."/>
            <person name="Wei S."/>
            <person name="Wang Q."/>
            <person name="Xiao X."/>
            <person name="Zeng Q."/>
            <person name="Jiao N."/>
            <person name="Zhang R."/>
        </authorList>
    </citation>
    <scope>NUCLEOTIDE SEQUENCE [LARGE SCALE GENOMIC DNA]</scope>
    <source>
        <strain evidence="20 21">XMU1408</strain>
    </source>
</reference>
<evidence type="ECO:0000256" key="6">
    <source>
        <dbReference type="ARBA" id="ARBA00015850"/>
    </source>
</evidence>
<comment type="cofactor">
    <cofactor evidence="1 19">
        <name>Mg(2+)</name>
        <dbReference type="ChEBI" id="CHEBI:18420"/>
    </cofactor>
</comment>